<dbReference type="GO" id="GO:0031418">
    <property type="term" value="F:L-ascorbic acid binding"/>
    <property type="evidence" value="ECO:0007669"/>
    <property type="project" value="InterPro"/>
</dbReference>
<proteinExistence type="predicted"/>
<dbReference type="PANTHER" id="PTHR10869">
    <property type="entry name" value="PROLYL 4-HYDROXYLASE ALPHA SUBUNIT"/>
    <property type="match status" value="1"/>
</dbReference>
<dbReference type="EMBL" id="JAWWNJ010000010">
    <property type="protein sequence ID" value="KAK7046545.1"/>
    <property type="molecule type" value="Genomic_DNA"/>
</dbReference>
<evidence type="ECO:0000256" key="1">
    <source>
        <dbReference type="ARBA" id="ARBA00001961"/>
    </source>
</evidence>
<protein>
    <submittedName>
        <fullName evidence="7">P4Hc domain-containing protein</fullName>
    </submittedName>
</protein>
<dbReference type="PANTHER" id="PTHR10869:SF241">
    <property type="entry name" value="FE2OG DIOXYGENASE DOMAIN-CONTAINING PROTEIN"/>
    <property type="match status" value="1"/>
</dbReference>
<dbReference type="InterPro" id="IPR045054">
    <property type="entry name" value="P4HA-like"/>
</dbReference>
<gene>
    <name evidence="7" type="ORF">R3P38DRAFT_2874326</name>
</gene>
<keyword evidence="3" id="KW-0223">Dioxygenase</keyword>
<dbReference type="GO" id="GO:0005506">
    <property type="term" value="F:iron ion binding"/>
    <property type="evidence" value="ECO:0007669"/>
    <property type="project" value="InterPro"/>
</dbReference>
<keyword evidence="2" id="KW-0479">Metal-binding</keyword>
<reference evidence="7 8" key="1">
    <citation type="journal article" date="2024" name="J Genomics">
        <title>Draft genome sequencing and assembly of Favolaschia claudopus CIRM-BRFM 2984 isolated from oak limbs.</title>
        <authorList>
            <person name="Navarro D."/>
            <person name="Drula E."/>
            <person name="Chaduli D."/>
            <person name="Cazenave R."/>
            <person name="Ahrendt S."/>
            <person name="Wang J."/>
            <person name="Lipzen A."/>
            <person name="Daum C."/>
            <person name="Barry K."/>
            <person name="Grigoriev I.V."/>
            <person name="Favel A."/>
            <person name="Rosso M.N."/>
            <person name="Martin F."/>
        </authorList>
    </citation>
    <scope>NUCLEOTIDE SEQUENCE [LARGE SCALE GENOMIC DNA]</scope>
    <source>
        <strain evidence="7 8">CIRM-BRFM 2984</strain>
    </source>
</reference>
<evidence type="ECO:0000256" key="4">
    <source>
        <dbReference type="ARBA" id="ARBA00023002"/>
    </source>
</evidence>
<evidence type="ECO:0000256" key="5">
    <source>
        <dbReference type="ARBA" id="ARBA00023004"/>
    </source>
</evidence>
<dbReference type="Pfam" id="PF13640">
    <property type="entry name" value="2OG-FeII_Oxy_3"/>
    <property type="match status" value="1"/>
</dbReference>
<keyword evidence="8" id="KW-1185">Reference proteome</keyword>
<accession>A0AAW0D293</accession>
<comment type="caution">
    <text evidence="7">The sequence shown here is derived from an EMBL/GenBank/DDBJ whole genome shotgun (WGS) entry which is preliminary data.</text>
</comment>
<dbReference type="Proteomes" id="UP001362999">
    <property type="component" value="Unassembled WGS sequence"/>
</dbReference>
<dbReference type="InterPro" id="IPR044862">
    <property type="entry name" value="Pro_4_hyd_alph_FE2OG_OXY"/>
</dbReference>
<comment type="cofactor">
    <cofactor evidence="1">
        <name>L-ascorbate</name>
        <dbReference type="ChEBI" id="CHEBI:38290"/>
    </cofactor>
</comment>
<dbReference type="Gene3D" id="2.60.120.620">
    <property type="entry name" value="q2cbj1_9rhob like domain"/>
    <property type="match status" value="1"/>
</dbReference>
<evidence type="ECO:0000256" key="2">
    <source>
        <dbReference type="ARBA" id="ARBA00022723"/>
    </source>
</evidence>
<keyword evidence="4" id="KW-0560">Oxidoreductase</keyword>
<evidence type="ECO:0000313" key="7">
    <source>
        <dbReference type="EMBL" id="KAK7046545.1"/>
    </source>
</evidence>
<dbReference type="GO" id="GO:0004656">
    <property type="term" value="F:procollagen-proline 4-dioxygenase activity"/>
    <property type="evidence" value="ECO:0007669"/>
    <property type="project" value="TreeGrafter"/>
</dbReference>
<dbReference type="SUPFAM" id="SSF51197">
    <property type="entry name" value="Clavaminate synthase-like"/>
    <property type="match status" value="1"/>
</dbReference>
<sequence length="259" mass="29605">MSTTRRTEINESFHPMPSNTVVPPGRVDFPALGLPRYKDCYAIVVDNLYSRETLSAILAEAEQQEWQIAQINSGAEAYTIPDYRNGERIIHDSFPLSEMIFKELRPHLSEIEEIEELTWSPSGKVMQKWRMVRLNERLRFLKYPKGGFFKPHEDGCYFDEKTGQRTFQTLQLYLPSDSSGSEESFNPAMGGATRFWRDYRDGDAYADVEALPGRALVFQHDGLLHSGETVLEGVKCAMRSDILYEKVGDPVPVGRTDRK</sequence>
<keyword evidence="5" id="KW-0408">Iron</keyword>
<feature type="domain" description="Prolyl 4-hydroxylase alpha subunit" evidence="6">
    <location>
        <begin position="40"/>
        <end position="243"/>
    </location>
</feature>
<evidence type="ECO:0000313" key="8">
    <source>
        <dbReference type="Proteomes" id="UP001362999"/>
    </source>
</evidence>
<dbReference type="GO" id="GO:0005783">
    <property type="term" value="C:endoplasmic reticulum"/>
    <property type="evidence" value="ECO:0007669"/>
    <property type="project" value="TreeGrafter"/>
</dbReference>
<dbReference type="SMART" id="SM00702">
    <property type="entry name" value="P4Hc"/>
    <property type="match status" value="1"/>
</dbReference>
<evidence type="ECO:0000256" key="3">
    <source>
        <dbReference type="ARBA" id="ARBA00022964"/>
    </source>
</evidence>
<dbReference type="AlphaFoldDB" id="A0AAW0D293"/>
<organism evidence="7 8">
    <name type="scientific">Favolaschia claudopus</name>
    <dbReference type="NCBI Taxonomy" id="2862362"/>
    <lineage>
        <taxon>Eukaryota</taxon>
        <taxon>Fungi</taxon>
        <taxon>Dikarya</taxon>
        <taxon>Basidiomycota</taxon>
        <taxon>Agaricomycotina</taxon>
        <taxon>Agaricomycetes</taxon>
        <taxon>Agaricomycetidae</taxon>
        <taxon>Agaricales</taxon>
        <taxon>Marasmiineae</taxon>
        <taxon>Mycenaceae</taxon>
        <taxon>Favolaschia</taxon>
    </lineage>
</organism>
<evidence type="ECO:0000259" key="6">
    <source>
        <dbReference type="SMART" id="SM00702"/>
    </source>
</evidence>
<dbReference type="InterPro" id="IPR006620">
    <property type="entry name" value="Pro_4_hyd_alph"/>
</dbReference>
<name>A0AAW0D293_9AGAR</name>